<evidence type="ECO:0000256" key="1">
    <source>
        <dbReference type="ARBA" id="ARBA00004123"/>
    </source>
</evidence>
<keyword evidence="5" id="KW-0597">Phosphoprotein</keyword>
<accession>A0A6J0D3B1</accession>
<dbReference type="RefSeq" id="XP_015849440.1">
    <property type="nucleotide sequence ID" value="XM_015993954.3"/>
</dbReference>
<dbReference type="FunFam" id="1.10.533.10:FF:000016">
    <property type="entry name" value="CASP8 and FADD-like apoptosis regulator"/>
    <property type="match status" value="1"/>
</dbReference>
<dbReference type="Gene3D" id="3.40.50.1460">
    <property type="match status" value="1"/>
</dbReference>
<dbReference type="PANTHER" id="PTHR48169:SF7">
    <property type="entry name" value="CASPASE 10"/>
    <property type="match status" value="1"/>
</dbReference>
<evidence type="ECO:0000256" key="13">
    <source>
        <dbReference type="ARBA" id="ARBA00051626"/>
    </source>
</evidence>
<dbReference type="GeneTree" id="ENSGT00940000160319"/>
<dbReference type="GO" id="GO:0097110">
    <property type="term" value="F:scaffold protein binding"/>
    <property type="evidence" value="ECO:0007669"/>
    <property type="project" value="Ensembl"/>
</dbReference>
<dbReference type="InterPro" id="IPR016129">
    <property type="entry name" value="Caspase_his_AS"/>
</dbReference>
<keyword evidence="11" id="KW-0865">Zymogen</keyword>
<dbReference type="GO" id="GO:0036462">
    <property type="term" value="P:TRAIL-activated apoptotic signaling pathway"/>
    <property type="evidence" value="ECO:0007669"/>
    <property type="project" value="Ensembl"/>
</dbReference>
<dbReference type="PROSITE" id="PS01122">
    <property type="entry name" value="CASPASE_CYS"/>
    <property type="match status" value="1"/>
</dbReference>
<evidence type="ECO:0000256" key="5">
    <source>
        <dbReference type="ARBA" id="ARBA00022553"/>
    </source>
</evidence>
<evidence type="ECO:0000256" key="6">
    <source>
        <dbReference type="ARBA" id="ARBA00022670"/>
    </source>
</evidence>
<dbReference type="RefSeq" id="XP_006975106.1">
    <property type="nucleotide sequence ID" value="XM_006975044.4"/>
</dbReference>
<dbReference type="CTD" id="841"/>
<dbReference type="GO" id="GO:0097342">
    <property type="term" value="C:ripoptosome"/>
    <property type="evidence" value="ECO:0007669"/>
    <property type="project" value="Ensembl"/>
</dbReference>
<reference evidence="20 21" key="1">
    <citation type="submission" date="2018-10" db="EMBL/GenBank/DDBJ databases">
        <title>Improved assembly of the deer mouse Peromyscus maniculatus genome.</title>
        <authorList>
            <person name="Lassance J.-M."/>
            <person name="Hoekstra H.E."/>
        </authorList>
    </citation>
    <scope>NUCLEOTIDE SEQUENCE [LARGE SCALE GENOMIC DNA]</scope>
</reference>
<dbReference type="Pfam" id="PF00656">
    <property type="entry name" value="Peptidase_C14"/>
    <property type="match status" value="1"/>
</dbReference>
<dbReference type="GO" id="GO:1900119">
    <property type="term" value="P:positive regulation of execution phase of apoptosis"/>
    <property type="evidence" value="ECO:0007669"/>
    <property type="project" value="Ensembl"/>
</dbReference>
<evidence type="ECO:0000256" key="16">
    <source>
        <dbReference type="RuleBase" id="RU003971"/>
    </source>
</evidence>
<dbReference type="Pfam" id="PF01335">
    <property type="entry name" value="DED"/>
    <property type="match status" value="2"/>
</dbReference>
<dbReference type="InterPro" id="IPR033170">
    <property type="entry name" value="Caspase-8_DED1"/>
</dbReference>
<dbReference type="InterPro" id="IPR029030">
    <property type="entry name" value="Caspase-like_dom_sf"/>
</dbReference>
<sequence length="483" mass="55587">MDFSSCLYEIAEHLGRDELAALKFLCLDHIPQRKQEPIEDALMLFQGLQERGLLEEGNLSFLKELLFLINRLDLLAKVLNTSKEEMVRELRVLDRAQVSPYRVMLLKLSEDVVTSELKEIKFFLEEKIPKYKLHDNTSLLDIFVEMEKRLILSEDNLDALKSICFRVKKSLLGRIEDYELSGRGRSMSLEEATELPVSFSDGESCFRMSAEMFDSLGEQDSQPQVSDRIYQMKSKPRGYCVIFNNNDFSKAREDVPKLHTIKDRKGTNYDREALTETFKELHFETVSYQDSTANEIREVLRSYQSKDHKDRDCFICCILSHGDKGIIYGTDGKEAPIYELTSYFTGSKCPSLAGKPKIFFIQACQGDSYQRAVPIETDSEEKDSDLDVDSLSQKSYIPDEADFLLGMATVKNCVSYRDPTRGTWYIQSLCQSLRQRCPRGDDILSILTGVNYDVSNKDDRKNMGKQMPQPIFTLRKKLFFPPN</sequence>
<dbReference type="GO" id="GO:0060546">
    <property type="term" value="P:negative regulation of necroptotic process"/>
    <property type="evidence" value="ECO:0007669"/>
    <property type="project" value="Ensembl"/>
</dbReference>
<evidence type="ECO:0000256" key="7">
    <source>
        <dbReference type="ARBA" id="ARBA00022703"/>
    </source>
</evidence>
<reference evidence="20" key="3">
    <citation type="submission" date="2025-09" db="UniProtKB">
        <authorList>
            <consortium name="Ensembl"/>
        </authorList>
    </citation>
    <scope>IDENTIFICATION</scope>
</reference>
<dbReference type="GO" id="GO:0035877">
    <property type="term" value="F:death effector domain binding"/>
    <property type="evidence" value="ECO:0007669"/>
    <property type="project" value="Ensembl"/>
</dbReference>
<keyword evidence="21" id="KW-1185">Reference proteome</keyword>
<comment type="subcellular location">
    <subcellularLocation>
        <location evidence="2">Cytoplasm</location>
    </subcellularLocation>
    <subcellularLocation>
        <location evidence="1">Nucleus</location>
    </subcellularLocation>
</comment>
<evidence type="ECO:0000256" key="8">
    <source>
        <dbReference type="ARBA" id="ARBA00022737"/>
    </source>
</evidence>
<reference evidence="20" key="2">
    <citation type="submission" date="2025-08" db="UniProtKB">
        <authorList>
            <consortium name="Ensembl"/>
        </authorList>
    </citation>
    <scope>IDENTIFICATION</scope>
</reference>
<dbReference type="GO" id="GO:0051604">
    <property type="term" value="P:protein maturation"/>
    <property type="evidence" value="ECO:0007669"/>
    <property type="project" value="Ensembl"/>
</dbReference>
<dbReference type="PROSITE" id="PS50207">
    <property type="entry name" value="CASPASE_P10"/>
    <property type="match status" value="1"/>
</dbReference>
<dbReference type="Proteomes" id="UP000694547">
    <property type="component" value="Chromosome 13"/>
</dbReference>
<dbReference type="PROSITE" id="PS50208">
    <property type="entry name" value="CASPASE_P20"/>
    <property type="match status" value="1"/>
</dbReference>
<dbReference type="Ensembl" id="ENSPEMT00000029376.2">
    <property type="protein sequence ID" value="ENSPEMP00000024992.2"/>
    <property type="gene ID" value="ENSPEMG00000021544.2"/>
</dbReference>
<dbReference type="SMART" id="SM00031">
    <property type="entry name" value="DED"/>
    <property type="match status" value="2"/>
</dbReference>
<keyword evidence="4" id="KW-0963">Cytoplasm</keyword>
<dbReference type="GO" id="GO:0031265">
    <property type="term" value="C:CD95 death-inducing signaling complex"/>
    <property type="evidence" value="ECO:0007669"/>
    <property type="project" value="Ensembl"/>
</dbReference>
<dbReference type="GO" id="GO:0031625">
    <property type="term" value="F:ubiquitin protein ligase binding"/>
    <property type="evidence" value="ECO:0007669"/>
    <property type="project" value="Ensembl"/>
</dbReference>
<dbReference type="InterPro" id="IPR011600">
    <property type="entry name" value="Pept_C14_caspase"/>
</dbReference>
<dbReference type="GO" id="GO:0051603">
    <property type="term" value="P:proteolysis involved in protein catabolic process"/>
    <property type="evidence" value="ECO:0007669"/>
    <property type="project" value="Ensembl"/>
</dbReference>
<dbReference type="AlphaFoldDB" id="A0A6J0D3B1"/>
<comment type="catalytic activity">
    <reaction evidence="13">
        <text>Strict requirement for Asp at position P1 and has a preferred cleavage sequence of (Leu/Asp/Val)-Glu-Thr-Asp-|-(Gly/Ser/Ala).</text>
        <dbReference type="EC" id="3.4.22.61"/>
    </reaction>
</comment>
<dbReference type="GO" id="GO:0140639">
    <property type="term" value="P:positive regulation of pyroptotic inflammatory response"/>
    <property type="evidence" value="ECO:0007669"/>
    <property type="project" value="Ensembl"/>
</dbReference>
<dbReference type="SUPFAM" id="SSF52129">
    <property type="entry name" value="Caspase-like"/>
    <property type="match status" value="1"/>
</dbReference>
<dbReference type="SUPFAM" id="SSF47986">
    <property type="entry name" value="DEATH domain"/>
    <property type="match status" value="2"/>
</dbReference>
<feature type="domain" description="DED" evidence="17">
    <location>
        <begin position="100"/>
        <end position="177"/>
    </location>
</feature>
<dbReference type="GO" id="GO:0030335">
    <property type="term" value="P:positive regulation of cell migration"/>
    <property type="evidence" value="ECO:0007669"/>
    <property type="project" value="Ensembl"/>
</dbReference>
<dbReference type="GO" id="GO:0070269">
    <property type="term" value="P:pyroptotic inflammatory response"/>
    <property type="evidence" value="ECO:0007669"/>
    <property type="project" value="Ensembl"/>
</dbReference>
<keyword evidence="7" id="KW-0053">Apoptosis</keyword>
<evidence type="ECO:0000256" key="15">
    <source>
        <dbReference type="ARBA" id="ARBA00068172"/>
    </source>
</evidence>
<dbReference type="GO" id="GO:0005634">
    <property type="term" value="C:nucleus"/>
    <property type="evidence" value="ECO:0007669"/>
    <property type="project" value="UniProtKB-SubCell"/>
</dbReference>
<dbReference type="InterPro" id="IPR001875">
    <property type="entry name" value="DED_dom"/>
</dbReference>
<dbReference type="GO" id="GO:0034612">
    <property type="term" value="P:response to tumor necrosis factor"/>
    <property type="evidence" value="ECO:0007669"/>
    <property type="project" value="Ensembl"/>
</dbReference>
<evidence type="ECO:0000256" key="11">
    <source>
        <dbReference type="ARBA" id="ARBA00023145"/>
    </source>
</evidence>
<dbReference type="PROSITE" id="PS50168">
    <property type="entry name" value="DED"/>
    <property type="match status" value="2"/>
</dbReference>
<dbReference type="InterPro" id="IPR002138">
    <property type="entry name" value="Pept_C14_p10"/>
</dbReference>
<feature type="domain" description="Caspase family p10" evidence="18">
    <location>
        <begin position="393"/>
        <end position="482"/>
    </location>
</feature>
<evidence type="ECO:0000256" key="14">
    <source>
        <dbReference type="ARBA" id="ARBA00066479"/>
    </source>
</evidence>
<dbReference type="GO" id="GO:0045862">
    <property type="term" value="P:positive regulation of proteolysis"/>
    <property type="evidence" value="ECO:0007669"/>
    <property type="project" value="Ensembl"/>
</dbReference>
<dbReference type="GO" id="GO:0071260">
    <property type="term" value="P:cellular response to mechanical stimulus"/>
    <property type="evidence" value="ECO:0007669"/>
    <property type="project" value="Ensembl"/>
</dbReference>
<evidence type="ECO:0000256" key="3">
    <source>
        <dbReference type="ARBA" id="ARBA00010134"/>
    </source>
</evidence>
<evidence type="ECO:0000313" key="20">
    <source>
        <dbReference type="Ensembl" id="ENSPEMP00000024992.2"/>
    </source>
</evidence>
<dbReference type="GO" id="GO:0043124">
    <property type="term" value="P:negative regulation of canonical NF-kappaB signal transduction"/>
    <property type="evidence" value="ECO:0007669"/>
    <property type="project" value="Ensembl"/>
</dbReference>
<evidence type="ECO:0000256" key="4">
    <source>
        <dbReference type="ARBA" id="ARBA00022490"/>
    </source>
</evidence>
<gene>
    <name evidence="20" type="primary">Casp8</name>
</gene>
<keyword evidence="6" id="KW-0645">Protease</keyword>
<feature type="domain" description="DED" evidence="17">
    <location>
        <begin position="2"/>
        <end position="80"/>
    </location>
</feature>
<evidence type="ECO:0000259" key="18">
    <source>
        <dbReference type="PROSITE" id="PS50207"/>
    </source>
</evidence>
<feature type="domain" description="Caspase family p20" evidence="19">
    <location>
        <begin position="236"/>
        <end position="368"/>
    </location>
</feature>
<keyword evidence="8" id="KW-0677">Repeat</keyword>
<proteinExistence type="inferred from homology"/>
<dbReference type="GeneID" id="102922538"/>
<dbReference type="GO" id="GO:0030027">
    <property type="term" value="C:lamellipodium"/>
    <property type="evidence" value="ECO:0007669"/>
    <property type="project" value="Ensembl"/>
</dbReference>
<dbReference type="PANTHER" id="PTHR48169">
    <property type="entry name" value="DED DOMAIN-CONTAINING PROTEIN"/>
    <property type="match status" value="1"/>
</dbReference>
<protein>
    <recommendedName>
        <fullName evidence="15">Caspase-8</fullName>
        <ecNumber evidence="14">3.4.22.61</ecNumber>
    </recommendedName>
</protein>
<evidence type="ECO:0000259" key="17">
    <source>
        <dbReference type="PROSITE" id="PS50168"/>
    </source>
</evidence>
<dbReference type="FunFam" id="3.40.50.1460:FF:000008">
    <property type="entry name" value="caspase-8 isoform X1"/>
    <property type="match status" value="1"/>
</dbReference>
<evidence type="ECO:0000256" key="9">
    <source>
        <dbReference type="ARBA" id="ARBA00022801"/>
    </source>
</evidence>
<dbReference type="SMART" id="SM00115">
    <property type="entry name" value="CASc"/>
    <property type="match status" value="1"/>
</dbReference>
<dbReference type="InterPro" id="IPR001309">
    <property type="entry name" value="Pept_C14_p20"/>
</dbReference>
<dbReference type="OrthoDB" id="6114029at2759"/>
<keyword evidence="12" id="KW-0539">Nucleus</keyword>
<dbReference type="InterPro" id="IPR033139">
    <property type="entry name" value="Caspase_cys_AS"/>
</dbReference>
<dbReference type="CDD" id="cd00032">
    <property type="entry name" value="CASc"/>
    <property type="match status" value="1"/>
</dbReference>
<dbReference type="CDD" id="cd08333">
    <property type="entry name" value="DED_Caspase_8_r1"/>
    <property type="match status" value="1"/>
</dbReference>
<dbReference type="GO" id="GO:0004197">
    <property type="term" value="F:cysteine-type endopeptidase activity"/>
    <property type="evidence" value="ECO:0007669"/>
    <property type="project" value="Ensembl"/>
</dbReference>
<dbReference type="Gene3D" id="1.10.533.10">
    <property type="entry name" value="Death Domain, Fas"/>
    <property type="match status" value="2"/>
</dbReference>
<comment type="similarity">
    <text evidence="3 16">Belongs to the peptidase C14A family.</text>
</comment>
<dbReference type="GO" id="GO:0043123">
    <property type="term" value="P:positive regulation of canonical NF-kappaB signal transduction"/>
    <property type="evidence" value="ECO:0007669"/>
    <property type="project" value="Ensembl"/>
</dbReference>
<keyword evidence="9" id="KW-0378">Hydrolase</keyword>
<evidence type="ECO:0000313" key="21">
    <source>
        <dbReference type="Proteomes" id="UP000694547"/>
    </source>
</evidence>
<dbReference type="EC" id="3.4.22.61" evidence="14"/>
<dbReference type="InterPro" id="IPR011029">
    <property type="entry name" value="DEATH-like_dom_sf"/>
</dbReference>
<dbReference type="InterPro" id="IPR015917">
    <property type="entry name" value="Pept_C14A"/>
</dbReference>
<evidence type="ECO:0000256" key="12">
    <source>
        <dbReference type="ARBA" id="ARBA00023242"/>
    </source>
</evidence>
<keyword evidence="10" id="KW-0788">Thiol protease</keyword>
<dbReference type="PROSITE" id="PS01121">
    <property type="entry name" value="CASPASE_HIS"/>
    <property type="match status" value="1"/>
</dbReference>
<name>A0A6J0D3B1_PERMB</name>
<dbReference type="GO" id="GO:0045651">
    <property type="term" value="P:positive regulation of macrophage differentiation"/>
    <property type="evidence" value="ECO:0007669"/>
    <property type="project" value="Ensembl"/>
</dbReference>
<organism evidence="20 21">
    <name type="scientific">Peromyscus maniculatus bairdii</name>
    <name type="common">Prairie deer mouse</name>
    <dbReference type="NCBI Taxonomy" id="230844"/>
    <lineage>
        <taxon>Eukaryota</taxon>
        <taxon>Metazoa</taxon>
        <taxon>Chordata</taxon>
        <taxon>Craniata</taxon>
        <taxon>Vertebrata</taxon>
        <taxon>Euteleostomi</taxon>
        <taxon>Mammalia</taxon>
        <taxon>Eutheria</taxon>
        <taxon>Euarchontoglires</taxon>
        <taxon>Glires</taxon>
        <taxon>Rodentia</taxon>
        <taxon>Myomorpha</taxon>
        <taxon>Muroidea</taxon>
        <taxon>Cricetidae</taxon>
        <taxon>Neotominae</taxon>
        <taxon>Peromyscus</taxon>
    </lineage>
</organism>
<evidence type="ECO:0000256" key="10">
    <source>
        <dbReference type="ARBA" id="ARBA00022807"/>
    </source>
</evidence>
<dbReference type="GO" id="GO:0042802">
    <property type="term" value="F:identical protein binding"/>
    <property type="evidence" value="ECO:0007669"/>
    <property type="project" value="Ensembl"/>
</dbReference>
<dbReference type="PRINTS" id="PR00376">
    <property type="entry name" value="IL1BCENZYME"/>
</dbReference>
<dbReference type="GO" id="GO:0097194">
    <property type="term" value="P:execution phase of apoptosis"/>
    <property type="evidence" value="ECO:0007669"/>
    <property type="project" value="Ensembl"/>
</dbReference>
<evidence type="ECO:0000256" key="2">
    <source>
        <dbReference type="ARBA" id="ARBA00004496"/>
    </source>
</evidence>
<evidence type="ECO:0000259" key="19">
    <source>
        <dbReference type="PROSITE" id="PS50208"/>
    </source>
</evidence>
<dbReference type="GO" id="GO:0032731">
    <property type="term" value="P:positive regulation of interleukin-1 beta production"/>
    <property type="evidence" value="ECO:0007669"/>
    <property type="project" value="Ensembl"/>
</dbReference>